<evidence type="ECO:0000313" key="1">
    <source>
        <dbReference type="EMBL" id="NVN38576.1"/>
    </source>
</evidence>
<proteinExistence type="predicted"/>
<gene>
    <name evidence="1" type="ORF">HUK81_17000</name>
</gene>
<organism evidence="1 2">
    <name type="scientific">Komagataeibacter swingsii</name>
    <dbReference type="NCBI Taxonomy" id="215220"/>
    <lineage>
        <taxon>Bacteria</taxon>
        <taxon>Pseudomonadati</taxon>
        <taxon>Pseudomonadota</taxon>
        <taxon>Alphaproteobacteria</taxon>
        <taxon>Acetobacterales</taxon>
        <taxon>Acetobacteraceae</taxon>
        <taxon>Komagataeibacter</taxon>
    </lineage>
</organism>
<accession>A0A850P8E4</accession>
<dbReference type="AlphaFoldDB" id="A0A850P8E4"/>
<sequence>MTKRLFENKSVMKNNKSFWVLPFFKKTVSFRSFCKKLHQKRPLILKHCHELTFQAVPEEVLGAALFQEASKERRLFDRRQRPEIFIISSTDCLETIF</sequence>
<dbReference type="EMBL" id="JABXXS010000079">
    <property type="protein sequence ID" value="NVN38576.1"/>
    <property type="molecule type" value="Genomic_DNA"/>
</dbReference>
<name>A0A850P8E4_9PROT</name>
<reference evidence="1 2" key="1">
    <citation type="submission" date="2020-06" db="EMBL/GenBank/DDBJ databases">
        <title>Description of novel acetic acid bacteria.</title>
        <authorList>
            <person name="Sombolestani A."/>
        </authorList>
    </citation>
    <scope>NUCLEOTIDE SEQUENCE [LARGE SCALE GENOMIC DNA]</scope>
    <source>
        <strain evidence="1 2">LMG 25</strain>
    </source>
</reference>
<comment type="caution">
    <text evidence="1">The sequence shown here is derived from an EMBL/GenBank/DDBJ whole genome shotgun (WGS) entry which is preliminary data.</text>
</comment>
<dbReference type="Proteomes" id="UP000522590">
    <property type="component" value="Unassembled WGS sequence"/>
</dbReference>
<evidence type="ECO:0000313" key="2">
    <source>
        <dbReference type="Proteomes" id="UP000522590"/>
    </source>
</evidence>
<protein>
    <submittedName>
        <fullName evidence="1">Uncharacterized protein</fullName>
    </submittedName>
</protein>
<dbReference type="RefSeq" id="WP_176644083.1">
    <property type="nucleotide sequence ID" value="NZ_JABXXS010000079.1"/>
</dbReference>